<evidence type="ECO:0000259" key="1">
    <source>
        <dbReference type="Pfam" id="PF03235"/>
    </source>
</evidence>
<evidence type="ECO:0000313" key="2">
    <source>
        <dbReference type="EMBL" id="SOY32200.1"/>
    </source>
</evidence>
<organism evidence="2 3">
    <name type="scientific">Acetatifactor muris</name>
    <dbReference type="NCBI Taxonomy" id="879566"/>
    <lineage>
        <taxon>Bacteria</taxon>
        <taxon>Bacillati</taxon>
        <taxon>Bacillota</taxon>
        <taxon>Clostridia</taxon>
        <taxon>Lachnospirales</taxon>
        <taxon>Lachnospiraceae</taxon>
        <taxon>Acetatifactor</taxon>
    </lineage>
</organism>
<dbReference type="AlphaFoldDB" id="A0A2K4ZP07"/>
<evidence type="ECO:0000313" key="3">
    <source>
        <dbReference type="Proteomes" id="UP000236311"/>
    </source>
</evidence>
<proteinExistence type="predicted"/>
<keyword evidence="3" id="KW-1185">Reference proteome</keyword>
<gene>
    <name evidence="2" type="ORF">AMURIS_04958</name>
</gene>
<feature type="domain" description="GmrSD restriction endonucleases N-terminal" evidence="1">
    <location>
        <begin position="24"/>
        <end position="160"/>
    </location>
</feature>
<dbReference type="PANTHER" id="PTHR39639">
    <property type="entry name" value="CHROMOSOME 16, WHOLE GENOME SHOTGUN SEQUENCE"/>
    <property type="match status" value="1"/>
</dbReference>
<reference evidence="2 3" key="1">
    <citation type="submission" date="2018-01" db="EMBL/GenBank/DDBJ databases">
        <authorList>
            <person name="Gaut B.S."/>
            <person name="Morton B.R."/>
            <person name="Clegg M.T."/>
            <person name="Duvall M.R."/>
        </authorList>
    </citation>
    <scope>NUCLEOTIDE SEQUENCE [LARGE SCALE GENOMIC DNA]</scope>
    <source>
        <strain evidence="2">GP69</strain>
    </source>
</reference>
<dbReference type="InterPro" id="IPR004919">
    <property type="entry name" value="GmrSD_N"/>
</dbReference>
<dbReference type="EMBL" id="OFSM01000042">
    <property type="protein sequence ID" value="SOY32200.1"/>
    <property type="molecule type" value="Genomic_DNA"/>
</dbReference>
<dbReference type="RefSeq" id="WP_172455280.1">
    <property type="nucleotide sequence ID" value="NZ_JANJZD010000047.1"/>
</dbReference>
<accession>A0A2K4ZP07</accession>
<dbReference type="Proteomes" id="UP000236311">
    <property type="component" value="Unassembled WGS sequence"/>
</dbReference>
<name>A0A2K4ZP07_9FIRM</name>
<dbReference type="Pfam" id="PF03235">
    <property type="entry name" value="GmrSD_N"/>
    <property type="match status" value="1"/>
</dbReference>
<sequence>MKTASKERTLQWISNQYNKGNISFSHKLQRPIGQWSPKMKSLLIHSLLSGFPVNPIYCVEENNTIYTLDGSQRTSTCISYIKNEFALSKDTPNIVMKTKENGESVTKGYEIAGKKFKKLDSDVQNTLLACSLEFCTLSDYTDNEVKEMFRRQNNGKPLNSKLLRIVNESDQFSDMVYSLTTHPFMNKLVTKTQRKNGTDRDLIIQTLMLMETNQEHEFVSFRGKDIDAFVSDYADTISQDKIDMLKTTLDKFDELLDEVKIPVTSIPMILYSGYRIVKDKKSFPKLVEVVEEFLTKYDTNEEYKVFVQSGTSGQENVRGRFDWWRNKIRSI</sequence>
<protein>
    <recommendedName>
        <fullName evidence="1">GmrSD restriction endonucleases N-terminal domain-containing protein</fullName>
    </recommendedName>
</protein>
<dbReference type="PANTHER" id="PTHR39639:SF1">
    <property type="entry name" value="DUF262 DOMAIN-CONTAINING PROTEIN"/>
    <property type="match status" value="1"/>
</dbReference>